<keyword evidence="2" id="KW-1185">Reference proteome</keyword>
<name>B9XJC9_PEDPL</name>
<evidence type="ECO:0000313" key="1">
    <source>
        <dbReference type="EMBL" id="EEF59990.1"/>
    </source>
</evidence>
<sequence length="144" mass="16754">MLEEELQSLRSAFKGRMKPERWVRDHLHPVDRLDAEDFVRDIEAGEDRALLFQSAIPYFAMLTDEARVFLLPDYLGTIAKYEHVVSDVAIELEPERSKSLLGSLTPAERAALLRFIRALAETEKMQFYLEELRELEQMVEASRK</sequence>
<organism evidence="1 2">
    <name type="scientific">Pedosphaera parvula (strain Ellin514)</name>
    <dbReference type="NCBI Taxonomy" id="320771"/>
    <lineage>
        <taxon>Bacteria</taxon>
        <taxon>Pseudomonadati</taxon>
        <taxon>Verrucomicrobiota</taxon>
        <taxon>Pedosphaerae</taxon>
        <taxon>Pedosphaerales</taxon>
        <taxon>Pedosphaeraceae</taxon>
        <taxon>Pedosphaera</taxon>
    </lineage>
</organism>
<dbReference type="EMBL" id="ABOX02000021">
    <property type="protein sequence ID" value="EEF59990.1"/>
    <property type="molecule type" value="Genomic_DNA"/>
</dbReference>
<reference evidence="1 2" key="1">
    <citation type="journal article" date="2011" name="J. Bacteriol.">
        <title>Genome sequence of 'Pedosphaera parvula' Ellin514, an aerobic Verrucomicrobial isolate from pasture soil.</title>
        <authorList>
            <person name="Kant R."/>
            <person name="van Passel M.W."/>
            <person name="Sangwan P."/>
            <person name="Palva A."/>
            <person name="Lucas S."/>
            <person name="Copeland A."/>
            <person name="Lapidus A."/>
            <person name="Glavina Del Rio T."/>
            <person name="Dalin E."/>
            <person name="Tice H."/>
            <person name="Bruce D."/>
            <person name="Goodwin L."/>
            <person name="Pitluck S."/>
            <person name="Chertkov O."/>
            <person name="Larimer F.W."/>
            <person name="Land M.L."/>
            <person name="Hauser L."/>
            <person name="Brettin T.S."/>
            <person name="Detter J.C."/>
            <person name="Han S."/>
            <person name="de Vos W.M."/>
            <person name="Janssen P.H."/>
            <person name="Smidt H."/>
        </authorList>
    </citation>
    <scope>NUCLEOTIDE SEQUENCE [LARGE SCALE GENOMIC DNA]</scope>
    <source>
        <strain evidence="1 2">Ellin514</strain>
    </source>
</reference>
<comment type="caution">
    <text evidence="1">The sequence shown here is derived from an EMBL/GenBank/DDBJ whole genome shotgun (WGS) entry which is preliminary data.</text>
</comment>
<proteinExistence type="predicted"/>
<dbReference type="Proteomes" id="UP000003688">
    <property type="component" value="Unassembled WGS sequence"/>
</dbReference>
<protein>
    <submittedName>
        <fullName evidence="1">Uncharacterized protein</fullName>
    </submittedName>
</protein>
<evidence type="ECO:0000313" key="2">
    <source>
        <dbReference type="Proteomes" id="UP000003688"/>
    </source>
</evidence>
<dbReference type="STRING" id="320771.Cflav_PD3049"/>
<dbReference type="AlphaFoldDB" id="B9XJC9"/>
<accession>B9XJC9</accession>
<gene>
    <name evidence="1" type="ORF">Cflav_PD3049</name>
</gene>
<dbReference type="RefSeq" id="WP_007415922.1">
    <property type="nucleotide sequence ID" value="NZ_ABOX02000021.1"/>
</dbReference>